<proteinExistence type="predicted"/>
<name>A0A6C0B0Z8_9ZZZZ</name>
<evidence type="ECO:0000313" key="2">
    <source>
        <dbReference type="EMBL" id="QHS85441.1"/>
    </source>
</evidence>
<organism evidence="2">
    <name type="scientific">viral metagenome</name>
    <dbReference type="NCBI Taxonomy" id="1070528"/>
    <lineage>
        <taxon>unclassified sequences</taxon>
        <taxon>metagenomes</taxon>
        <taxon>organismal metagenomes</taxon>
    </lineage>
</organism>
<protein>
    <submittedName>
        <fullName evidence="2">Uncharacterized protein</fullName>
    </submittedName>
</protein>
<feature type="region of interest" description="Disordered" evidence="1">
    <location>
        <begin position="152"/>
        <end position="183"/>
    </location>
</feature>
<dbReference type="EMBL" id="MN739043">
    <property type="protein sequence ID" value="QHS85441.1"/>
    <property type="molecule type" value="Genomic_DNA"/>
</dbReference>
<sequence length="183" mass="21663">MEEPIDRTTRAFTFNDLTPADEDNIYIVFYTSPSEGVTMRIVTYLGVDEEDGAANEFRWMLMPDAHPYQMLVYPESFTTVPAEQEKIIFLQMQNITTAKRYMNDPYRQLLLNSYTSDEMRNMTELPELPDSNIPSSARVALRTGGKFFHRRKYSTKKYKRKGNKHSFIKRKRTTNKRRRSHRK</sequence>
<accession>A0A6C0B0Z8</accession>
<dbReference type="AlphaFoldDB" id="A0A6C0B0Z8"/>
<evidence type="ECO:0000256" key="1">
    <source>
        <dbReference type="SAM" id="MobiDB-lite"/>
    </source>
</evidence>
<reference evidence="2" key="1">
    <citation type="journal article" date="2020" name="Nature">
        <title>Giant virus diversity and host interactions through global metagenomics.</title>
        <authorList>
            <person name="Schulz F."/>
            <person name="Roux S."/>
            <person name="Paez-Espino D."/>
            <person name="Jungbluth S."/>
            <person name="Walsh D.A."/>
            <person name="Denef V.J."/>
            <person name="McMahon K.D."/>
            <person name="Konstantinidis K.T."/>
            <person name="Eloe-Fadrosh E.A."/>
            <person name="Kyrpides N.C."/>
            <person name="Woyke T."/>
        </authorList>
    </citation>
    <scope>NUCLEOTIDE SEQUENCE</scope>
    <source>
        <strain evidence="2">GVMAG-M-3300009182-78</strain>
    </source>
</reference>